<dbReference type="Pfam" id="PF10118">
    <property type="entry name" value="Metal_hydrol"/>
    <property type="match status" value="1"/>
</dbReference>
<keyword evidence="4" id="KW-1185">Reference proteome</keyword>
<feature type="transmembrane region" description="Helical" evidence="2">
    <location>
        <begin position="202"/>
        <end position="221"/>
    </location>
</feature>
<name>A0ABZ1YPK4_9NOCA</name>
<accession>A0ABZ1YPK4</accession>
<evidence type="ECO:0000313" key="4">
    <source>
        <dbReference type="Proteomes" id="UP001432062"/>
    </source>
</evidence>
<protein>
    <submittedName>
        <fullName evidence="3">Metal-dependent hydrolase</fullName>
    </submittedName>
</protein>
<gene>
    <name evidence="3" type="ORF">OG563_39755</name>
</gene>
<dbReference type="InterPro" id="IPR016516">
    <property type="entry name" value="UCP07580"/>
</dbReference>
<proteinExistence type="predicted"/>
<evidence type="ECO:0000313" key="3">
    <source>
        <dbReference type="EMBL" id="WUV45197.1"/>
    </source>
</evidence>
<keyword evidence="2" id="KW-0472">Membrane</keyword>
<keyword evidence="3" id="KW-0378">Hydrolase</keyword>
<dbReference type="GO" id="GO:0016787">
    <property type="term" value="F:hydrolase activity"/>
    <property type="evidence" value="ECO:0007669"/>
    <property type="project" value="UniProtKB-KW"/>
</dbReference>
<reference evidence="3" key="1">
    <citation type="submission" date="2022-10" db="EMBL/GenBank/DDBJ databases">
        <title>The complete genomes of actinobacterial strains from the NBC collection.</title>
        <authorList>
            <person name="Joergensen T.S."/>
            <person name="Alvarez Arevalo M."/>
            <person name="Sterndorff E.B."/>
            <person name="Faurdal D."/>
            <person name="Vuksanovic O."/>
            <person name="Mourched A.-S."/>
            <person name="Charusanti P."/>
            <person name="Shaw S."/>
            <person name="Blin K."/>
            <person name="Weber T."/>
        </authorList>
    </citation>
    <scope>NUCLEOTIDE SEQUENCE</scope>
    <source>
        <strain evidence="3">NBC_01482</strain>
    </source>
</reference>
<dbReference type="PANTHER" id="PTHR39456:SF1">
    <property type="entry name" value="METAL-DEPENDENT HYDROLASE"/>
    <property type="match status" value="1"/>
</dbReference>
<keyword evidence="2" id="KW-0812">Transmembrane</keyword>
<evidence type="ECO:0000256" key="1">
    <source>
        <dbReference type="SAM" id="MobiDB-lite"/>
    </source>
</evidence>
<feature type="region of interest" description="Disordered" evidence="1">
    <location>
        <begin position="287"/>
        <end position="314"/>
    </location>
</feature>
<dbReference type="PIRSF" id="PIRSF007580">
    <property type="entry name" value="UCP07580"/>
    <property type="match status" value="1"/>
</dbReference>
<sequence>MGTAYADQAHAINARDVSFDFDSVPMHYIPGEVMATHIINVMHLVLPEGERAMAQALAEALPQIDDERLREEVRGFIGQETMHAGSHEKARRQLESLGLEVGPMVDRVAWLIDRLLGDHGLSGRARHEWLCERLALFAGMEHYTAVIGEWLLTNDKLAAKGMHPAMLDLVRWHGAEEVEHRSVVYDAYMHLDGGYARKARQALIASSGLLALFVISSAYLFQRDPSPNKGRWWPLQMASASLRGVVPNFTTFLTEIPRYLRPGFHPSQLGPMDNALRYLAQSPAARAVTERSEGTMNTVAQAGVTEPSASEAES</sequence>
<keyword evidence="2" id="KW-1133">Transmembrane helix</keyword>
<dbReference type="EMBL" id="CP109441">
    <property type="protein sequence ID" value="WUV45197.1"/>
    <property type="molecule type" value="Genomic_DNA"/>
</dbReference>
<organism evidence="3 4">
    <name type="scientific">Nocardia vinacea</name>
    <dbReference type="NCBI Taxonomy" id="96468"/>
    <lineage>
        <taxon>Bacteria</taxon>
        <taxon>Bacillati</taxon>
        <taxon>Actinomycetota</taxon>
        <taxon>Actinomycetes</taxon>
        <taxon>Mycobacteriales</taxon>
        <taxon>Nocardiaceae</taxon>
        <taxon>Nocardia</taxon>
    </lineage>
</organism>
<dbReference type="RefSeq" id="WP_327098406.1">
    <property type="nucleotide sequence ID" value="NZ_CP109149.1"/>
</dbReference>
<dbReference type="PANTHER" id="PTHR39456">
    <property type="entry name" value="METAL-DEPENDENT HYDROLASE"/>
    <property type="match status" value="1"/>
</dbReference>
<evidence type="ECO:0000256" key="2">
    <source>
        <dbReference type="SAM" id="Phobius"/>
    </source>
</evidence>
<dbReference type="Proteomes" id="UP001432062">
    <property type="component" value="Chromosome"/>
</dbReference>